<dbReference type="HOGENOM" id="CLU_1419356_0_0_11"/>
<reference evidence="3 4" key="2">
    <citation type="journal article" date="2010" name="Stand. Genomic Sci.">
        <title>Complete genome sequence of Gordonia bronchialis type strain (3410).</title>
        <authorList>
            <person name="Ivanova N."/>
            <person name="Sikorski J."/>
            <person name="Jando M."/>
            <person name="Lapidus A."/>
            <person name="Nolan M."/>
            <person name="Lucas S."/>
            <person name="Del Rio T.G."/>
            <person name="Tice H."/>
            <person name="Copeland A."/>
            <person name="Cheng J.F."/>
            <person name="Chen F."/>
            <person name="Bruce D."/>
            <person name="Goodwin L."/>
            <person name="Pitluck S."/>
            <person name="Mavromatis K."/>
            <person name="Ovchinnikova G."/>
            <person name="Pati A."/>
            <person name="Chen A."/>
            <person name="Palaniappan K."/>
            <person name="Land M."/>
            <person name="Hauser L."/>
            <person name="Chang Y.J."/>
            <person name="Jeffries C.D."/>
            <person name="Chain P."/>
            <person name="Saunders E."/>
            <person name="Han C."/>
            <person name="Detter J.C."/>
            <person name="Brettin T."/>
            <person name="Rohde M."/>
            <person name="Goker M."/>
            <person name="Bristow J."/>
            <person name="Eisen J.A."/>
            <person name="Markowitz V."/>
            <person name="Hugenholtz P."/>
            <person name="Klenk H.P."/>
            <person name="Kyrpides N.C."/>
        </authorList>
    </citation>
    <scope>NUCLEOTIDE SEQUENCE [LARGE SCALE GENOMIC DNA]</scope>
    <source>
        <strain evidence="4">ATCC 25592 / DSM 43247 / BCRC 13721 / JCM 3198 / KCTC 3076 / NBRC 16047 / NCTC 10667</strain>
    </source>
</reference>
<gene>
    <name evidence="3" type="ordered locus">Gbro_2963</name>
</gene>
<name>D0LA06_GORB4</name>
<feature type="transmembrane region" description="Helical" evidence="2">
    <location>
        <begin position="43"/>
        <end position="64"/>
    </location>
</feature>
<keyword evidence="4" id="KW-1185">Reference proteome</keyword>
<evidence type="ECO:0000256" key="2">
    <source>
        <dbReference type="SAM" id="Phobius"/>
    </source>
</evidence>
<accession>D0LA06</accession>
<reference evidence="4" key="1">
    <citation type="submission" date="2009-10" db="EMBL/GenBank/DDBJ databases">
        <title>The complete chromosome of Gordonia bronchialis DSM 43247.</title>
        <authorList>
            <consortium name="US DOE Joint Genome Institute (JGI-PGF)"/>
            <person name="Lucas S."/>
            <person name="Copeland A."/>
            <person name="Lapidus A."/>
            <person name="Glavina del Rio T."/>
            <person name="Dalin E."/>
            <person name="Tice H."/>
            <person name="Bruce D."/>
            <person name="Goodwin L."/>
            <person name="Pitluck S."/>
            <person name="Kyrpides N."/>
            <person name="Mavromatis K."/>
            <person name="Ivanova N."/>
            <person name="Ovchinnikova G."/>
            <person name="Saunders E."/>
            <person name="Brettin T."/>
            <person name="Detter J.C."/>
            <person name="Han C."/>
            <person name="Larimer F."/>
            <person name="Land M."/>
            <person name="Hauser L."/>
            <person name="Markowitz V."/>
            <person name="Cheng J.-F."/>
            <person name="Hugenholtz P."/>
            <person name="Woyke T."/>
            <person name="Wu D."/>
            <person name="Jando M."/>
            <person name="Schneider S."/>
            <person name="Goeker M."/>
            <person name="Klenk H.-P."/>
            <person name="Eisen J.A."/>
        </authorList>
    </citation>
    <scope>NUCLEOTIDE SEQUENCE [LARGE SCALE GENOMIC DNA]</scope>
    <source>
        <strain evidence="4">ATCC 25592 / DSM 43247 / BCRC 13721 / JCM 3198 / KCTC 3076 / NBRC 16047 / NCTC 10667</strain>
    </source>
</reference>
<feature type="region of interest" description="Disordered" evidence="1">
    <location>
        <begin position="1"/>
        <end position="24"/>
    </location>
</feature>
<dbReference type="RefSeq" id="WP_012834687.1">
    <property type="nucleotide sequence ID" value="NC_013441.1"/>
</dbReference>
<organism evidence="3 4">
    <name type="scientific">Gordonia bronchialis (strain ATCC 25592 / DSM 43247 / BCRC 13721 / JCM 3198 / KCTC 3076 / NBRC 16047 / NCTC 10667)</name>
    <name type="common">Rhodococcus bronchialis</name>
    <dbReference type="NCBI Taxonomy" id="526226"/>
    <lineage>
        <taxon>Bacteria</taxon>
        <taxon>Bacillati</taxon>
        <taxon>Actinomycetota</taxon>
        <taxon>Actinomycetes</taxon>
        <taxon>Mycobacteriales</taxon>
        <taxon>Gordoniaceae</taxon>
        <taxon>Gordonia</taxon>
    </lineage>
</organism>
<evidence type="ECO:0000313" key="4">
    <source>
        <dbReference type="Proteomes" id="UP000001219"/>
    </source>
</evidence>
<dbReference type="Proteomes" id="UP000001219">
    <property type="component" value="Chromosome"/>
</dbReference>
<dbReference type="KEGG" id="gbr:Gbro_2963"/>
<evidence type="ECO:0000313" key="3">
    <source>
        <dbReference type="EMBL" id="ACY22171.1"/>
    </source>
</evidence>
<sequence length="184" mass="19220">MSTSDLPPNPSGTPTPAGSGRGDFTTPVELRCVMTPTGELKRAIPLTIVTFLFAGFVALVVIGASQTLRGILRLEERNSALSTRKAGVIAGPAGMVANAGIAASQRKIAVGIVGHAVITPLPDARRAELRAHDRLNGGLSNLAGGQPFSSDSGLVFPAEFEENWSQGTIGAWLRHYRPDLGLPN</sequence>
<dbReference type="STRING" id="526226.Gbro_2963"/>
<dbReference type="OrthoDB" id="4638349at2"/>
<keyword evidence="2" id="KW-0472">Membrane</keyword>
<dbReference type="EMBL" id="CP001802">
    <property type="protein sequence ID" value="ACY22171.1"/>
    <property type="molecule type" value="Genomic_DNA"/>
</dbReference>
<protein>
    <submittedName>
        <fullName evidence="3">Uncharacterized protein</fullName>
    </submittedName>
</protein>
<evidence type="ECO:0000256" key="1">
    <source>
        <dbReference type="SAM" id="MobiDB-lite"/>
    </source>
</evidence>
<keyword evidence="2" id="KW-0812">Transmembrane</keyword>
<proteinExistence type="predicted"/>
<dbReference type="AlphaFoldDB" id="D0LA06"/>
<keyword evidence="2" id="KW-1133">Transmembrane helix</keyword>
<dbReference type="eggNOG" id="ENOG5031VYG">
    <property type="taxonomic scope" value="Bacteria"/>
</dbReference>